<dbReference type="Proteomes" id="UP001604277">
    <property type="component" value="Unassembled WGS sequence"/>
</dbReference>
<evidence type="ECO:0000313" key="1">
    <source>
        <dbReference type="EMBL" id="KAL2457211.1"/>
    </source>
</evidence>
<evidence type="ECO:0000313" key="2">
    <source>
        <dbReference type="Proteomes" id="UP001604277"/>
    </source>
</evidence>
<accession>A0ABD1P395</accession>
<dbReference type="EMBL" id="JBFOLJ010000043">
    <property type="protein sequence ID" value="KAL2457211.1"/>
    <property type="molecule type" value="Genomic_DNA"/>
</dbReference>
<dbReference type="AlphaFoldDB" id="A0ABD1P395"/>
<protein>
    <submittedName>
        <fullName evidence="1">Uncharacterized protein</fullName>
    </submittedName>
</protein>
<keyword evidence="2" id="KW-1185">Reference proteome</keyword>
<sequence>MKTSDRAIRALAAFSFSSADDLSEYEAQPSVQKELTEVVALQRWVGNKSNASKLSSEGLFFKNLLDMHRMIITPFWLGNSLFLKNYGNFVSTRCHVLWRSGGGRTWPSSFLGEPTFL</sequence>
<comment type="caution">
    <text evidence="1">The sequence shown here is derived from an EMBL/GenBank/DDBJ whole genome shotgun (WGS) entry which is preliminary data.</text>
</comment>
<name>A0ABD1P395_9LAMI</name>
<gene>
    <name evidence="1" type="ORF">Fot_56407</name>
</gene>
<organism evidence="1 2">
    <name type="scientific">Forsythia ovata</name>
    <dbReference type="NCBI Taxonomy" id="205694"/>
    <lineage>
        <taxon>Eukaryota</taxon>
        <taxon>Viridiplantae</taxon>
        <taxon>Streptophyta</taxon>
        <taxon>Embryophyta</taxon>
        <taxon>Tracheophyta</taxon>
        <taxon>Spermatophyta</taxon>
        <taxon>Magnoliopsida</taxon>
        <taxon>eudicotyledons</taxon>
        <taxon>Gunneridae</taxon>
        <taxon>Pentapetalae</taxon>
        <taxon>asterids</taxon>
        <taxon>lamiids</taxon>
        <taxon>Lamiales</taxon>
        <taxon>Oleaceae</taxon>
        <taxon>Forsythieae</taxon>
        <taxon>Forsythia</taxon>
    </lineage>
</organism>
<reference evidence="2" key="1">
    <citation type="submission" date="2024-07" db="EMBL/GenBank/DDBJ databases">
        <title>Two chromosome-level genome assemblies of Korean endemic species Abeliophyllum distichum and Forsythia ovata (Oleaceae).</title>
        <authorList>
            <person name="Jang H."/>
        </authorList>
    </citation>
    <scope>NUCLEOTIDE SEQUENCE [LARGE SCALE GENOMIC DNA]</scope>
</reference>
<proteinExistence type="predicted"/>